<dbReference type="Pfam" id="PF01363">
    <property type="entry name" value="FYVE"/>
    <property type="match status" value="2"/>
</dbReference>
<dbReference type="InterPro" id="IPR017455">
    <property type="entry name" value="Znf_FYVE-rel"/>
</dbReference>
<dbReference type="RefSeq" id="XP_016608925.1">
    <property type="nucleotide sequence ID" value="XM_016757323.1"/>
</dbReference>
<dbReference type="InterPro" id="IPR036531">
    <property type="entry name" value="Rbsn_Rab-bd_sf"/>
</dbReference>
<dbReference type="PANTHER" id="PTHR23164">
    <property type="entry name" value="EARLY ENDOSOME ANTIGEN 1"/>
    <property type="match status" value="1"/>
</dbReference>
<keyword evidence="5" id="KW-0234">DNA repair</keyword>
<evidence type="ECO:0000256" key="7">
    <source>
        <dbReference type="SAM" id="Coils"/>
    </source>
</evidence>
<dbReference type="InterPro" id="IPR013083">
    <property type="entry name" value="Znf_RING/FYVE/PHD"/>
</dbReference>
<feature type="region of interest" description="Disordered" evidence="8">
    <location>
        <begin position="1"/>
        <end position="20"/>
    </location>
</feature>
<keyword evidence="4" id="KW-0862">Zinc</keyword>
<dbReference type="FunCoup" id="A0A0L0HHF6">
    <property type="interactions" value="65"/>
</dbReference>
<feature type="compositionally biased region" description="Low complexity" evidence="8">
    <location>
        <begin position="1"/>
        <end position="15"/>
    </location>
</feature>
<dbReference type="EMBL" id="KQ257455">
    <property type="protein sequence ID" value="KND00886.1"/>
    <property type="molecule type" value="Genomic_DNA"/>
</dbReference>
<dbReference type="InterPro" id="IPR013087">
    <property type="entry name" value="Znf_C2H2_type"/>
</dbReference>
<evidence type="ECO:0000256" key="6">
    <source>
        <dbReference type="PROSITE-ProRule" id="PRU00091"/>
    </source>
</evidence>
<feature type="domain" description="FYVE-type" evidence="9">
    <location>
        <begin position="165"/>
        <end position="221"/>
    </location>
</feature>
<reference evidence="10 11" key="1">
    <citation type="submission" date="2009-08" db="EMBL/GenBank/DDBJ databases">
        <title>The Genome Sequence of Spizellomyces punctatus strain DAOM BR117.</title>
        <authorList>
            <consortium name="The Broad Institute Genome Sequencing Platform"/>
            <person name="Russ C."/>
            <person name="Cuomo C."/>
            <person name="Shea T."/>
            <person name="Young S.K."/>
            <person name="Zeng Q."/>
            <person name="Koehrsen M."/>
            <person name="Haas B."/>
            <person name="Borodovsky M."/>
            <person name="Guigo R."/>
            <person name="Alvarado L."/>
            <person name="Berlin A."/>
            <person name="Bochicchio J."/>
            <person name="Borenstein D."/>
            <person name="Chapman S."/>
            <person name="Chen Z."/>
            <person name="Engels R."/>
            <person name="Freedman E."/>
            <person name="Gellesch M."/>
            <person name="Goldberg J."/>
            <person name="Griggs A."/>
            <person name="Gujja S."/>
            <person name="Heiman D."/>
            <person name="Hepburn T."/>
            <person name="Howarth C."/>
            <person name="Jen D."/>
            <person name="Larson L."/>
            <person name="Lewis B."/>
            <person name="Mehta T."/>
            <person name="Park D."/>
            <person name="Pearson M."/>
            <person name="Roberts A."/>
            <person name="Saif S."/>
            <person name="Shenoy N."/>
            <person name="Sisk P."/>
            <person name="Stolte C."/>
            <person name="Sykes S."/>
            <person name="Thomson T."/>
            <person name="Walk T."/>
            <person name="White J."/>
            <person name="Yandava C."/>
            <person name="Burger G."/>
            <person name="Gray M.W."/>
            <person name="Holland P.W.H."/>
            <person name="King N."/>
            <person name="Lang F.B.F."/>
            <person name="Roger A.J."/>
            <person name="Ruiz-Trillo I."/>
            <person name="Lander E."/>
            <person name="Nusbaum C."/>
        </authorList>
    </citation>
    <scope>NUCLEOTIDE SEQUENCE [LARGE SCALE GENOMIC DNA]</scope>
    <source>
        <strain evidence="10 11">DAOM BR117</strain>
    </source>
</reference>
<dbReference type="AlphaFoldDB" id="A0A0L0HHF6"/>
<dbReference type="InterPro" id="IPR011011">
    <property type="entry name" value="Znf_FYVE_PHD"/>
</dbReference>
<keyword evidence="11" id="KW-1185">Reference proteome</keyword>
<protein>
    <recommendedName>
        <fullName evidence="9">FYVE-type domain-containing protein</fullName>
    </recommendedName>
</protein>
<evidence type="ECO:0000256" key="8">
    <source>
        <dbReference type="SAM" id="MobiDB-lite"/>
    </source>
</evidence>
<evidence type="ECO:0000256" key="4">
    <source>
        <dbReference type="ARBA" id="ARBA00022833"/>
    </source>
</evidence>
<dbReference type="GO" id="GO:0003677">
    <property type="term" value="F:DNA binding"/>
    <property type="evidence" value="ECO:0007669"/>
    <property type="project" value="InterPro"/>
</dbReference>
<dbReference type="Gene3D" id="4.10.860.20">
    <property type="entry name" value="Rabenosyn, Rab binding domain"/>
    <property type="match status" value="1"/>
</dbReference>
<evidence type="ECO:0000313" key="11">
    <source>
        <dbReference type="Proteomes" id="UP000053201"/>
    </source>
</evidence>
<dbReference type="InParanoid" id="A0A0L0HHF6"/>
<gene>
    <name evidence="10" type="ORF">SPPG_09166</name>
</gene>
<dbReference type="CDD" id="cd15737">
    <property type="entry name" value="FYVE2_Vac1p_like"/>
    <property type="match status" value="1"/>
</dbReference>
<proteinExistence type="predicted"/>
<keyword evidence="3 6" id="KW-0863">Zinc-finger</keyword>
<organism evidence="10 11">
    <name type="scientific">Spizellomyces punctatus (strain DAOM BR117)</name>
    <dbReference type="NCBI Taxonomy" id="645134"/>
    <lineage>
        <taxon>Eukaryota</taxon>
        <taxon>Fungi</taxon>
        <taxon>Fungi incertae sedis</taxon>
        <taxon>Chytridiomycota</taxon>
        <taxon>Chytridiomycota incertae sedis</taxon>
        <taxon>Chytridiomycetes</taxon>
        <taxon>Spizellomycetales</taxon>
        <taxon>Spizellomycetaceae</taxon>
        <taxon>Spizellomyces</taxon>
    </lineage>
</organism>
<dbReference type="OrthoDB" id="166134at2759"/>
<dbReference type="SUPFAM" id="SSF57903">
    <property type="entry name" value="FYVE/PHD zinc finger"/>
    <property type="match status" value="2"/>
</dbReference>
<keyword evidence="7" id="KW-0175">Coiled coil</keyword>
<dbReference type="Proteomes" id="UP000053201">
    <property type="component" value="Unassembled WGS sequence"/>
</dbReference>
<evidence type="ECO:0000313" key="10">
    <source>
        <dbReference type="EMBL" id="KND00886.1"/>
    </source>
</evidence>
<evidence type="ECO:0000259" key="9">
    <source>
        <dbReference type="PROSITE" id="PS50178"/>
    </source>
</evidence>
<dbReference type="PROSITE" id="PS00028">
    <property type="entry name" value="ZINC_FINGER_C2H2_1"/>
    <property type="match status" value="1"/>
</dbReference>
<accession>A0A0L0HHF6</accession>
<dbReference type="Pfam" id="PF11464">
    <property type="entry name" value="Rbsn"/>
    <property type="match status" value="1"/>
</dbReference>
<dbReference type="Gene3D" id="3.30.40.10">
    <property type="entry name" value="Zinc/RING finger domain, C3HC4 (zinc finger)"/>
    <property type="match status" value="2"/>
</dbReference>
<feature type="domain" description="FYVE-type" evidence="9">
    <location>
        <begin position="301"/>
        <end position="370"/>
    </location>
</feature>
<keyword evidence="2" id="KW-0227">DNA damage</keyword>
<name>A0A0L0HHF6_SPIPD</name>
<keyword evidence="1" id="KW-0479">Metal-binding</keyword>
<dbReference type="SUPFAM" id="SSF140125">
    <property type="entry name" value="Rabenosyn-5 Rab-binding domain-like"/>
    <property type="match status" value="1"/>
</dbReference>
<dbReference type="PANTHER" id="PTHR23164:SF30">
    <property type="entry name" value="EARLY ENDOSOME ANTIGEN 1"/>
    <property type="match status" value="1"/>
</dbReference>
<feature type="coiled-coil region" evidence="7">
    <location>
        <begin position="238"/>
        <end position="272"/>
    </location>
</feature>
<dbReference type="OMA" id="RKCGKLY"/>
<dbReference type="SMART" id="SM00734">
    <property type="entry name" value="ZnF_Rad18"/>
    <property type="match status" value="1"/>
</dbReference>
<dbReference type="InterPro" id="IPR021565">
    <property type="entry name" value="Rbsn_Rab-bd"/>
</dbReference>
<dbReference type="GO" id="GO:0008270">
    <property type="term" value="F:zinc ion binding"/>
    <property type="evidence" value="ECO:0007669"/>
    <property type="project" value="UniProtKB-KW"/>
</dbReference>
<dbReference type="SMART" id="SM00064">
    <property type="entry name" value="FYVE"/>
    <property type="match status" value="2"/>
</dbReference>
<dbReference type="InterPro" id="IPR000306">
    <property type="entry name" value="Znf_FYVE"/>
</dbReference>
<dbReference type="PROSITE" id="PS50178">
    <property type="entry name" value="ZF_FYVE"/>
    <property type="match status" value="2"/>
</dbReference>
<dbReference type="eggNOG" id="KOG1842">
    <property type="taxonomic scope" value="Eukaryota"/>
</dbReference>
<sequence length="553" mass="62142">MFSGAASASSSGSSSPRFARANRDMRTLSVENLSSVDEALACPICGDEMISLAQLNRHLDDSHNDFDTKDALVSWFRSAQRKVAAPLTRAAQKTSSTLNSLSLDKFAQNGQLELNPNIGPGGSELVRTGSGTGSLTPVGESGESIVTRSHWKREGPNDRCEMEGCGKPLGLRAGKHHCRKCGRLYCEPHTSYQMRLSPDARADPAAGIWCRVCEKCYKDRESYKDSFGVSRNRTQTFLRIRKNRIDNLQLEANKLEKRLEKLSLMYAEEGSRPPTVNKRSSFYGGGSRKVAEQTIVSWEDDNSVTSCPLCSKTFGAITNRRHHCRLCGRVVCGSPGCSMMIPLQVSCGDEERRGAVAEIRVCSDCNRVVARRREKWQDSVNSVQIVKLYKMIAKYRGLVEETLPKFNNLLMSMANRPTVDYEDRDYQMANRYRKNLLDYFSELDKLCKTVKSLPGSTPSVQRLHHNITLSVIQYLQSHMFTLQLMPKVNKKGVESPAIASITIDPELEVLEQQYKQVEGFLQDSLKRRRFEDANALKESLQELGREIEARKRS</sequence>
<evidence type="ECO:0000256" key="3">
    <source>
        <dbReference type="ARBA" id="ARBA00022771"/>
    </source>
</evidence>
<evidence type="ECO:0000256" key="2">
    <source>
        <dbReference type="ARBA" id="ARBA00022763"/>
    </source>
</evidence>
<dbReference type="STRING" id="645134.A0A0L0HHF6"/>
<dbReference type="GeneID" id="27692291"/>
<evidence type="ECO:0000256" key="1">
    <source>
        <dbReference type="ARBA" id="ARBA00022723"/>
    </source>
</evidence>
<dbReference type="VEuPathDB" id="FungiDB:SPPG_09166"/>
<evidence type="ECO:0000256" key="5">
    <source>
        <dbReference type="ARBA" id="ARBA00023204"/>
    </source>
</evidence>
<dbReference type="GO" id="GO:0006281">
    <property type="term" value="P:DNA repair"/>
    <property type="evidence" value="ECO:0007669"/>
    <property type="project" value="UniProtKB-KW"/>
</dbReference>
<dbReference type="InterPro" id="IPR006642">
    <property type="entry name" value="Rad18_UBZ4"/>
</dbReference>